<dbReference type="Pfam" id="PF08639">
    <property type="entry name" value="Sld3_STD"/>
    <property type="match status" value="1"/>
</dbReference>
<evidence type="ECO:0000313" key="4">
    <source>
        <dbReference type="Proteomes" id="UP000801428"/>
    </source>
</evidence>
<dbReference type="AlphaFoldDB" id="A0A9P4TAI9"/>
<keyword evidence="4" id="KW-1185">Reference proteome</keyword>
<feature type="region of interest" description="Disordered" evidence="1">
    <location>
        <begin position="227"/>
        <end position="248"/>
    </location>
</feature>
<dbReference type="Gene3D" id="1.20.58.2130">
    <property type="match status" value="1"/>
</dbReference>
<feature type="region of interest" description="Disordered" evidence="1">
    <location>
        <begin position="332"/>
        <end position="388"/>
    </location>
</feature>
<dbReference type="GO" id="GO:0006270">
    <property type="term" value="P:DNA replication initiation"/>
    <property type="evidence" value="ECO:0007669"/>
    <property type="project" value="InterPro"/>
</dbReference>
<evidence type="ECO:0000256" key="1">
    <source>
        <dbReference type="SAM" id="MobiDB-lite"/>
    </source>
</evidence>
<name>A0A9P4TAI9_CURKU</name>
<proteinExistence type="predicted"/>
<dbReference type="InterPro" id="IPR013948">
    <property type="entry name" value="DNA_replication_reg_Sld3_C"/>
</dbReference>
<feature type="compositionally biased region" description="Basic and acidic residues" evidence="1">
    <location>
        <begin position="348"/>
        <end position="358"/>
    </location>
</feature>
<dbReference type="Proteomes" id="UP000801428">
    <property type="component" value="Unassembled WGS sequence"/>
</dbReference>
<dbReference type="GO" id="GO:0031261">
    <property type="term" value="C:DNA replication preinitiation complex"/>
    <property type="evidence" value="ECO:0007669"/>
    <property type="project" value="TreeGrafter"/>
</dbReference>
<dbReference type="OrthoDB" id="5395343at2759"/>
<comment type="caution">
    <text evidence="3">The sequence shown here is derived from an EMBL/GenBank/DDBJ whole genome shotgun (WGS) entry which is preliminary data.</text>
</comment>
<evidence type="ECO:0000313" key="3">
    <source>
        <dbReference type="EMBL" id="KAF3000122.1"/>
    </source>
</evidence>
<dbReference type="EMBL" id="SWKU01000015">
    <property type="protein sequence ID" value="KAF3000122.1"/>
    <property type="molecule type" value="Genomic_DNA"/>
</dbReference>
<gene>
    <name evidence="3" type="ORF">E8E13_004419</name>
</gene>
<feature type="compositionally biased region" description="Basic residues" evidence="1">
    <location>
        <begin position="335"/>
        <end position="347"/>
    </location>
</feature>
<dbReference type="PANTHER" id="PTHR28067">
    <property type="entry name" value="DNA REPLICATION REGULATOR SLD3"/>
    <property type="match status" value="1"/>
</dbReference>
<protein>
    <recommendedName>
        <fullName evidence="2">DNA replication regulator Sld3 C-terminal domain-containing protein</fullName>
    </recommendedName>
</protein>
<dbReference type="InterPro" id="IPR042511">
    <property type="entry name" value="Sld3"/>
</dbReference>
<accession>A0A9P4TAI9</accession>
<reference evidence="3" key="1">
    <citation type="submission" date="2019-04" db="EMBL/GenBank/DDBJ databases">
        <title>Sequencing of skin fungus with MAO and IRED activity.</title>
        <authorList>
            <person name="Marsaioli A.J."/>
            <person name="Bonatto J.M.C."/>
            <person name="Reis Junior O."/>
        </authorList>
    </citation>
    <scope>NUCLEOTIDE SEQUENCE</scope>
    <source>
        <strain evidence="3">30M1</strain>
    </source>
</reference>
<dbReference type="PANTHER" id="PTHR28067:SF1">
    <property type="entry name" value="DNA REPLICATION REGULATOR SLD3"/>
    <property type="match status" value="1"/>
</dbReference>
<sequence length="689" mass="75709">MSMVRKPLEGLRVKAEPRQIAVHDVSHVIETDGAITVGLLQEYAEERPSAQEHLEALVQQYLTAVYTSKTSLAYFAKGPLTRVRNAFTSAEDSAPRTHELVTFLRSMLLSPKASEKKYYDKLPSIVQAIPVGIVSDDEAATRSGKAKKSKKKSKISRDGVYPMEEVFVRKWWRSEMSSAGQEPLESRIKRRIGDLRVRETLAQMILMLEVIALESLAAYKGPSEDVIPMGEDQQLQDGTKTQPKKRKKKLDDISLQLDLLLDKLSIWHATEETGIIDFDAKTAKEQDNADGNGKDGSDRLHSFCVEVIVPFYMSRLPEQALHVNKKLGGPVIASSKRKAMRPPLKSKKSGDLKEPESKKSRRSLARVATDTTGKTGDRRTPTLARSATDTALLREQSIKRETSEAPLSAIPFKRSPSRARQSMSQLRHLQGREMDLTATSAAAAAKMKHKARVEDDLKEAIATLKKPNRDLAAGAYMAEIEKRGLGSATRSRKPANPVRKVVKDVQVTATPRANRKITNMVEQTPVHFQQNPFVRTASTEPVAPSSVCIPSSGVRSRPSAVPGTIQRSVTATAREPAQPGIAETPSKASTTMLFTSGPVRRTIFATPVKSLTRLFPEDPCPTSNIFETPVKAAGSTPRAATPPVVEATPLKTTGLHADTAPIAFSTPEKQIQEPSIYDALGWNDDDDFT</sequence>
<feature type="domain" description="DNA replication regulator Sld3 C-terminal" evidence="2">
    <location>
        <begin position="53"/>
        <end position="587"/>
    </location>
</feature>
<organism evidence="3 4">
    <name type="scientific">Curvularia kusanoi</name>
    <name type="common">Cochliobolus kusanoi</name>
    <dbReference type="NCBI Taxonomy" id="90978"/>
    <lineage>
        <taxon>Eukaryota</taxon>
        <taxon>Fungi</taxon>
        <taxon>Dikarya</taxon>
        <taxon>Ascomycota</taxon>
        <taxon>Pezizomycotina</taxon>
        <taxon>Dothideomycetes</taxon>
        <taxon>Pleosporomycetidae</taxon>
        <taxon>Pleosporales</taxon>
        <taxon>Pleosporineae</taxon>
        <taxon>Pleosporaceae</taxon>
        <taxon>Curvularia</taxon>
    </lineage>
</organism>
<feature type="region of interest" description="Disordered" evidence="1">
    <location>
        <begin position="544"/>
        <end position="563"/>
    </location>
</feature>
<evidence type="ECO:0000259" key="2">
    <source>
        <dbReference type="Pfam" id="PF08639"/>
    </source>
</evidence>